<dbReference type="EMBL" id="CAJNDS010002735">
    <property type="protein sequence ID" value="CAE7578623.1"/>
    <property type="molecule type" value="Genomic_DNA"/>
</dbReference>
<protein>
    <submittedName>
        <fullName evidence="2">Disp1 protein</fullName>
    </submittedName>
</protein>
<feature type="compositionally biased region" description="Low complexity" evidence="1">
    <location>
        <begin position="148"/>
        <end position="190"/>
    </location>
</feature>
<evidence type="ECO:0000313" key="2">
    <source>
        <dbReference type="EMBL" id="CAE7578623.1"/>
    </source>
</evidence>
<organism evidence="2 3">
    <name type="scientific">Symbiodinium natans</name>
    <dbReference type="NCBI Taxonomy" id="878477"/>
    <lineage>
        <taxon>Eukaryota</taxon>
        <taxon>Sar</taxon>
        <taxon>Alveolata</taxon>
        <taxon>Dinophyceae</taxon>
        <taxon>Suessiales</taxon>
        <taxon>Symbiodiniaceae</taxon>
        <taxon>Symbiodinium</taxon>
    </lineage>
</organism>
<evidence type="ECO:0000256" key="1">
    <source>
        <dbReference type="SAM" id="MobiDB-lite"/>
    </source>
</evidence>
<accession>A0A812URF0</accession>
<name>A0A812URF0_9DINO</name>
<comment type="caution">
    <text evidence="2">The sequence shown here is derived from an EMBL/GenBank/DDBJ whole genome shotgun (WGS) entry which is preliminary data.</text>
</comment>
<reference evidence="2" key="1">
    <citation type="submission" date="2021-02" db="EMBL/GenBank/DDBJ databases">
        <authorList>
            <person name="Dougan E. K."/>
            <person name="Rhodes N."/>
            <person name="Thang M."/>
            <person name="Chan C."/>
        </authorList>
    </citation>
    <scope>NUCLEOTIDE SEQUENCE</scope>
</reference>
<gene>
    <name evidence="2" type="primary">Disp1</name>
    <name evidence="2" type="ORF">SNAT2548_LOCUS33017</name>
</gene>
<evidence type="ECO:0000313" key="3">
    <source>
        <dbReference type="Proteomes" id="UP000604046"/>
    </source>
</evidence>
<dbReference type="AlphaFoldDB" id="A0A812URF0"/>
<dbReference type="Proteomes" id="UP000604046">
    <property type="component" value="Unassembled WGS sequence"/>
</dbReference>
<feature type="compositionally biased region" description="Polar residues" evidence="1">
    <location>
        <begin position="98"/>
        <end position="108"/>
    </location>
</feature>
<keyword evidence="3" id="KW-1185">Reference proteome</keyword>
<proteinExistence type="predicted"/>
<sequence length="327" mass="36518">MSCTLGAQVSCAGCLWRQCRVEQEQIVTGLRLQPDDVSLDIIKVIDGRRLQEGQYEVMLHFKHATPEKERQIRQYLHEHGEMLSLLGAELEEASATARTTHPGTSTLRPQMPTRMPSHTTLPSMHRPTPPPPRHSQTTSRTQPEHHQPTTVPSTQSTLTTLASTMPTTTTLKPATAPHASTAASTSRPATTLPVLHLQPRGMPHDRQAVIHVLLGVRKVSGSSYAYEMDPTFDLSRREAQLAVVEFCRRLRWEAKLKVVKGQWNCWPSMLKDFLQHRGEQFPTYAIWPAVQRFLAQAPSEADHMGLADDGSVAWPGALQQDVLRLSS</sequence>
<feature type="region of interest" description="Disordered" evidence="1">
    <location>
        <begin position="94"/>
        <end position="190"/>
    </location>
</feature>